<dbReference type="EMBL" id="KK101437">
    <property type="protein sequence ID" value="KIZ00890.1"/>
    <property type="molecule type" value="Genomic_DNA"/>
</dbReference>
<feature type="region of interest" description="Disordered" evidence="1">
    <location>
        <begin position="291"/>
        <end position="316"/>
    </location>
</feature>
<accession>A0A0D2MCB4</accession>
<evidence type="ECO:0000313" key="4">
    <source>
        <dbReference type="Proteomes" id="UP000054498"/>
    </source>
</evidence>
<dbReference type="Proteomes" id="UP000054498">
    <property type="component" value="Unassembled WGS sequence"/>
</dbReference>
<dbReference type="OrthoDB" id="540181at2759"/>
<dbReference type="InterPro" id="IPR050697">
    <property type="entry name" value="Adenylyl/Guanylyl_Cyclase_3/4"/>
</dbReference>
<dbReference type="Gene3D" id="3.30.70.1230">
    <property type="entry name" value="Nucleotide cyclase"/>
    <property type="match status" value="1"/>
</dbReference>
<organism evidence="3 4">
    <name type="scientific">Monoraphidium neglectum</name>
    <dbReference type="NCBI Taxonomy" id="145388"/>
    <lineage>
        <taxon>Eukaryota</taxon>
        <taxon>Viridiplantae</taxon>
        <taxon>Chlorophyta</taxon>
        <taxon>core chlorophytes</taxon>
        <taxon>Chlorophyceae</taxon>
        <taxon>CS clade</taxon>
        <taxon>Sphaeropleales</taxon>
        <taxon>Selenastraceae</taxon>
        <taxon>Monoraphidium</taxon>
    </lineage>
</organism>
<evidence type="ECO:0008006" key="5">
    <source>
        <dbReference type="Google" id="ProtNLM"/>
    </source>
</evidence>
<keyword evidence="2" id="KW-0472">Membrane</keyword>
<gene>
    <name evidence="3" type="ORF">MNEG_7072</name>
</gene>
<feature type="compositionally biased region" description="Basic and acidic residues" evidence="1">
    <location>
        <begin position="358"/>
        <end position="371"/>
    </location>
</feature>
<name>A0A0D2MCB4_9CHLO</name>
<evidence type="ECO:0000313" key="3">
    <source>
        <dbReference type="EMBL" id="KIZ00890.1"/>
    </source>
</evidence>
<dbReference type="PANTHER" id="PTHR43081:SF1">
    <property type="entry name" value="ADENYLATE CYCLASE, TERMINAL-DIFFERENTIATION SPECIFIC"/>
    <property type="match status" value="1"/>
</dbReference>
<dbReference type="InterPro" id="IPR029787">
    <property type="entry name" value="Nucleotide_cyclase"/>
</dbReference>
<evidence type="ECO:0000256" key="1">
    <source>
        <dbReference type="SAM" id="MobiDB-lite"/>
    </source>
</evidence>
<dbReference type="AlphaFoldDB" id="A0A0D2MCB4"/>
<dbReference type="KEGG" id="mng:MNEG_7072"/>
<protein>
    <recommendedName>
        <fullName evidence="5">Guanylate cyclase domain-containing protein</fullName>
    </recommendedName>
</protein>
<sequence length="492" mass="52473">MVGRLPDEAAGLAHLHRVGLRGTDMSCVPAELAEAHAAERSKGREPPPYTCSEKDLLPCFLAFERYTIPLSDNSKMSCRPIKKLAPDEIVASCPPAALVQTPDPSLDLLAAQWDLPPSYYQYQGCVCLEGYNAAWSRNGTVLRCRRRNDLPATSWGLIALGAAIALLALSLLLLSRRLLLFQRRWMREAELRRKRRLGVPKDGANVSIVITDIEAYSVLMKTSPALATKALSMHNAVLRKAAADNAGHVIDQEGDSWGLAFYDAQDAVAFCLQAQQAMHKVDWPTGLISDDLRATGSHTTQDSAPSQPGARAGPRRSRLRQLLGVGSLGLASAGSGWLPARPAGPLATLPSFSGSGSESHDEHMGGEDGSLKARSLSSSGLFGGPRGGSDPGDRSGRGGGGGAQRGAGAFRRDGGQRQARGDASGGAFMKLLMRQGSDSTSQDSVFYGLRVRMGVATGKLPFGDDITRSAVFDLAKGESRRERTCNSIFIPH</sequence>
<keyword evidence="2" id="KW-1133">Transmembrane helix</keyword>
<feature type="region of interest" description="Disordered" evidence="1">
    <location>
        <begin position="348"/>
        <end position="422"/>
    </location>
</feature>
<dbReference type="PANTHER" id="PTHR43081">
    <property type="entry name" value="ADENYLATE CYCLASE, TERMINAL-DIFFERENTIATION SPECIFIC-RELATED"/>
    <property type="match status" value="1"/>
</dbReference>
<reference evidence="3 4" key="1">
    <citation type="journal article" date="2013" name="BMC Genomics">
        <title>Reconstruction of the lipid metabolism for the microalga Monoraphidium neglectum from its genome sequence reveals characteristics suitable for biofuel production.</title>
        <authorList>
            <person name="Bogen C."/>
            <person name="Al-Dilaimi A."/>
            <person name="Albersmeier A."/>
            <person name="Wichmann J."/>
            <person name="Grundmann M."/>
            <person name="Rupp O."/>
            <person name="Lauersen K.J."/>
            <person name="Blifernez-Klassen O."/>
            <person name="Kalinowski J."/>
            <person name="Goesmann A."/>
            <person name="Mussgnug J.H."/>
            <person name="Kruse O."/>
        </authorList>
    </citation>
    <scope>NUCLEOTIDE SEQUENCE [LARGE SCALE GENOMIC DNA]</scope>
    <source>
        <strain evidence="3 4">SAG 48.87</strain>
    </source>
</reference>
<keyword evidence="4" id="KW-1185">Reference proteome</keyword>
<dbReference type="SUPFAM" id="SSF55073">
    <property type="entry name" value="Nucleotide cyclase"/>
    <property type="match status" value="1"/>
</dbReference>
<proteinExistence type="predicted"/>
<evidence type="ECO:0000256" key="2">
    <source>
        <dbReference type="SAM" id="Phobius"/>
    </source>
</evidence>
<dbReference type="GeneID" id="25739948"/>
<keyword evidence="2" id="KW-0812">Transmembrane</keyword>
<feature type="compositionally biased region" description="Polar residues" evidence="1">
    <location>
        <begin position="296"/>
        <end position="306"/>
    </location>
</feature>
<feature type="transmembrane region" description="Helical" evidence="2">
    <location>
        <begin position="152"/>
        <end position="174"/>
    </location>
</feature>
<dbReference type="RefSeq" id="XP_013899909.1">
    <property type="nucleotide sequence ID" value="XM_014044455.1"/>
</dbReference>
<feature type="compositionally biased region" description="Gly residues" evidence="1">
    <location>
        <begin position="381"/>
        <end position="390"/>
    </location>
</feature>
<dbReference type="STRING" id="145388.A0A0D2MCB4"/>